<sequence length="321" mass="37169">MVFLLLSIFPMVDGGHYDWEHARFPSTEFLSIRPGERSLLWPESTIPLCYDSDETRDIFHDILWAAMRLWYAAGLPESFRLLEINRLSCIHNPWESVYVEHTRDLLASAIGVPIISMDGTSHYPELSKPTLQVFIDRKNMEWTIKAIAHELGHTFGLLHEHQDQSYWDVHGTDRVFKFNCKNLRDFEEVTGGLTTEEIWGDDGICRDMHTAESYGFSAAEWLPEDGSKAYSSHGWWANSDMVDWESLMIYPSYGDSIDEDKLPVLSRKYDGWTWDSNWSPSIGDVAALKTLYHSLFTNPLLPFWNDVRSPYFAVFRIYSSC</sequence>
<organism evidence="1 2">
    <name type="scientific">Aspergillus sclerotioniger CBS 115572</name>
    <dbReference type="NCBI Taxonomy" id="1450535"/>
    <lineage>
        <taxon>Eukaryota</taxon>
        <taxon>Fungi</taxon>
        <taxon>Dikarya</taxon>
        <taxon>Ascomycota</taxon>
        <taxon>Pezizomycotina</taxon>
        <taxon>Eurotiomycetes</taxon>
        <taxon>Eurotiomycetidae</taxon>
        <taxon>Eurotiales</taxon>
        <taxon>Aspergillaceae</taxon>
        <taxon>Aspergillus</taxon>
        <taxon>Aspergillus subgen. Circumdati</taxon>
    </lineage>
</organism>
<dbReference type="STRING" id="1450535.A0A317VEQ7"/>
<dbReference type="AlphaFoldDB" id="A0A317VEQ7"/>
<evidence type="ECO:0000313" key="1">
    <source>
        <dbReference type="EMBL" id="PWY71577.1"/>
    </source>
</evidence>
<dbReference type="Gene3D" id="3.40.390.10">
    <property type="entry name" value="Collagenase (Catalytic Domain)"/>
    <property type="match status" value="1"/>
</dbReference>
<dbReference type="OrthoDB" id="291007at2759"/>
<dbReference type="GO" id="GO:0008237">
    <property type="term" value="F:metallopeptidase activity"/>
    <property type="evidence" value="ECO:0007669"/>
    <property type="project" value="InterPro"/>
</dbReference>
<evidence type="ECO:0000313" key="2">
    <source>
        <dbReference type="Proteomes" id="UP000246702"/>
    </source>
</evidence>
<dbReference type="EMBL" id="MSFK01000036">
    <property type="protein sequence ID" value="PWY71577.1"/>
    <property type="molecule type" value="Genomic_DNA"/>
</dbReference>
<gene>
    <name evidence="1" type="ORF">BO94DRAFT_476532</name>
</gene>
<reference evidence="1 2" key="1">
    <citation type="submission" date="2016-12" db="EMBL/GenBank/DDBJ databases">
        <title>The genomes of Aspergillus section Nigri reveals drivers in fungal speciation.</title>
        <authorList>
            <consortium name="DOE Joint Genome Institute"/>
            <person name="Vesth T.C."/>
            <person name="Nybo J."/>
            <person name="Theobald S."/>
            <person name="Brandl J."/>
            <person name="Frisvad J.C."/>
            <person name="Nielsen K.F."/>
            <person name="Lyhne E.K."/>
            <person name="Kogle M.E."/>
            <person name="Kuo A."/>
            <person name="Riley R."/>
            <person name="Clum A."/>
            <person name="Nolan M."/>
            <person name="Lipzen A."/>
            <person name="Salamov A."/>
            <person name="Henrissat B."/>
            <person name="Wiebenga A."/>
            <person name="De Vries R.P."/>
            <person name="Grigoriev I.V."/>
            <person name="Mortensen U.H."/>
            <person name="Andersen M.R."/>
            <person name="Baker S.E."/>
        </authorList>
    </citation>
    <scope>NUCLEOTIDE SEQUENCE [LARGE SCALE GENOMIC DNA]</scope>
    <source>
        <strain evidence="1 2">CBS 115572</strain>
    </source>
</reference>
<comment type="caution">
    <text evidence="1">The sequence shown here is derived from an EMBL/GenBank/DDBJ whole genome shotgun (WGS) entry which is preliminary data.</text>
</comment>
<name>A0A317VEQ7_9EURO</name>
<accession>A0A317VEQ7</accession>
<dbReference type="InterPro" id="IPR024079">
    <property type="entry name" value="MetalloPept_cat_dom_sf"/>
</dbReference>
<proteinExistence type="predicted"/>
<keyword evidence="2" id="KW-1185">Reference proteome</keyword>
<dbReference type="RefSeq" id="XP_025462975.1">
    <property type="nucleotide sequence ID" value="XM_025608608.1"/>
</dbReference>
<evidence type="ECO:0008006" key="3">
    <source>
        <dbReference type="Google" id="ProtNLM"/>
    </source>
</evidence>
<dbReference type="Proteomes" id="UP000246702">
    <property type="component" value="Unassembled WGS sequence"/>
</dbReference>
<protein>
    <recommendedName>
        <fullName evidence="3">Zincin</fullName>
    </recommendedName>
</protein>
<dbReference type="SUPFAM" id="SSF55486">
    <property type="entry name" value="Metalloproteases ('zincins'), catalytic domain"/>
    <property type="match status" value="1"/>
</dbReference>
<dbReference type="GeneID" id="37110751"/>